<proteinExistence type="predicted"/>
<organism evidence="1">
    <name type="scientific">uncultured bacterium Contig1722</name>
    <dbReference type="NCBI Taxonomy" id="1393494"/>
    <lineage>
        <taxon>Bacteria</taxon>
        <taxon>environmental samples</taxon>
    </lineage>
</organism>
<accession>W0FV88</accession>
<dbReference type="AlphaFoldDB" id="W0FV88"/>
<feature type="non-terminal residue" evidence="1">
    <location>
        <position position="31"/>
    </location>
</feature>
<reference evidence="1" key="1">
    <citation type="journal article" date="2013" name="PLoS ONE">
        <title>Metagenomic insights into the carbohydrate-active enzymes carried by the microorganisms adhering to solid digesta in the rumen of cows.</title>
        <authorList>
            <person name="Wang L."/>
            <person name="Hatem A."/>
            <person name="Catalyurek U.V."/>
            <person name="Morrison M."/>
            <person name="Yu Z."/>
        </authorList>
    </citation>
    <scope>NUCLEOTIDE SEQUENCE</scope>
</reference>
<protein>
    <submittedName>
        <fullName evidence="1">Uncharacterized protein</fullName>
    </submittedName>
</protein>
<dbReference type="EMBL" id="KC247074">
    <property type="protein sequence ID" value="AHF27150.1"/>
    <property type="molecule type" value="Genomic_DNA"/>
</dbReference>
<name>W0FV88_9BACT</name>
<evidence type="ECO:0000313" key="1">
    <source>
        <dbReference type="EMBL" id="AHF27150.1"/>
    </source>
</evidence>
<sequence length="31" mass="3780">MGEQNIKYNPGRKKRMAVGEIIKCNWRRRFV</sequence>